<organism evidence="2 3">
    <name type="scientific">Glomerella acutata</name>
    <name type="common">Colletotrichum acutatum</name>
    <dbReference type="NCBI Taxonomy" id="27357"/>
    <lineage>
        <taxon>Eukaryota</taxon>
        <taxon>Fungi</taxon>
        <taxon>Dikarya</taxon>
        <taxon>Ascomycota</taxon>
        <taxon>Pezizomycotina</taxon>
        <taxon>Sordariomycetes</taxon>
        <taxon>Hypocreomycetidae</taxon>
        <taxon>Glomerellales</taxon>
        <taxon>Glomerellaceae</taxon>
        <taxon>Colletotrichum</taxon>
        <taxon>Colletotrichum acutatum species complex</taxon>
    </lineage>
</organism>
<feature type="region of interest" description="Disordered" evidence="1">
    <location>
        <begin position="73"/>
        <end position="112"/>
    </location>
</feature>
<gene>
    <name evidence="2" type="ORF">BDZ83DRAFT_657187</name>
</gene>
<dbReference type="Proteomes" id="UP001244207">
    <property type="component" value="Unassembled WGS sequence"/>
</dbReference>
<dbReference type="EMBL" id="JAHMHS010000177">
    <property type="protein sequence ID" value="KAK1709977.1"/>
    <property type="molecule type" value="Genomic_DNA"/>
</dbReference>
<keyword evidence="3" id="KW-1185">Reference proteome</keyword>
<proteinExistence type="predicted"/>
<evidence type="ECO:0000256" key="1">
    <source>
        <dbReference type="SAM" id="MobiDB-lite"/>
    </source>
</evidence>
<dbReference type="AlphaFoldDB" id="A0AAD8XBM7"/>
<protein>
    <submittedName>
        <fullName evidence="2">Uncharacterized protein</fullName>
    </submittedName>
</protein>
<sequence length="112" mass="12409">MHPVLLSHLQLQTLYRSQLRTAWAAAGCANAAPRFSSRHLAAGLAAGVDTFWEESKLELNMAPVCEPRYRHVRSTHQDGRHRAEMPVPGLDPAPAWSTASNSRELSPVDARR</sequence>
<name>A0AAD8XBM7_GLOAC</name>
<comment type="caution">
    <text evidence="2">The sequence shown here is derived from an EMBL/GenBank/DDBJ whole genome shotgun (WGS) entry which is preliminary data.</text>
</comment>
<accession>A0AAD8XBM7</accession>
<evidence type="ECO:0000313" key="2">
    <source>
        <dbReference type="EMBL" id="KAK1709977.1"/>
    </source>
</evidence>
<feature type="compositionally biased region" description="Basic and acidic residues" evidence="1">
    <location>
        <begin position="75"/>
        <end position="84"/>
    </location>
</feature>
<reference evidence="2" key="1">
    <citation type="submission" date="2021-12" db="EMBL/GenBank/DDBJ databases">
        <title>Comparative genomics, transcriptomics and evolutionary studies reveal genomic signatures of adaptation to plant cell wall in hemibiotrophic fungi.</title>
        <authorList>
            <consortium name="DOE Joint Genome Institute"/>
            <person name="Baroncelli R."/>
            <person name="Diaz J.F."/>
            <person name="Benocci T."/>
            <person name="Peng M."/>
            <person name="Battaglia E."/>
            <person name="Haridas S."/>
            <person name="Andreopoulos W."/>
            <person name="Labutti K."/>
            <person name="Pangilinan J."/>
            <person name="Floch G.L."/>
            <person name="Makela M.R."/>
            <person name="Henrissat B."/>
            <person name="Grigoriev I.V."/>
            <person name="Crouch J.A."/>
            <person name="De Vries R.P."/>
            <person name="Sukno S.A."/>
            <person name="Thon M.R."/>
        </authorList>
    </citation>
    <scope>NUCLEOTIDE SEQUENCE</scope>
    <source>
        <strain evidence="2">CBS 112980</strain>
    </source>
</reference>
<dbReference type="RefSeq" id="XP_060358673.1">
    <property type="nucleotide sequence ID" value="XM_060510940.1"/>
</dbReference>
<dbReference type="GeneID" id="85394839"/>
<evidence type="ECO:0000313" key="3">
    <source>
        <dbReference type="Proteomes" id="UP001244207"/>
    </source>
</evidence>